<accession>A0A8S3I0G3</accession>
<dbReference type="GO" id="GO:0003950">
    <property type="term" value="F:NAD+ poly-ADP-ribosyltransferase activity"/>
    <property type="evidence" value="ECO:0007669"/>
    <property type="project" value="UniProtKB-UniRule"/>
</dbReference>
<dbReference type="PANTHER" id="PTHR46530">
    <property type="entry name" value="PROTEIN MONO-ADP-RIBOSYLTRANSFERASE PARP4"/>
    <property type="match status" value="1"/>
</dbReference>
<dbReference type="InterPro" id="IPR012317">
    <property type="entry name" value="Poly(ADP-ribose)pol_cat_dom"/>
</dbReference>
<dbReference type="InterPro" id="IPR031273">
    <property type="entry name" value="PARP4"/>
</dbReference>
<protein>
    <recommendedName>
        <fullName evidence="1">Poly [ADP-ribose] polymerase</fullName>
        <shortName evidence="1">PARP</shortName>
        <ecNumber evidence="1">2.4.2.-</ecNumber>
    </recommendedName>
</protein>
<feature type="non-terminal residue" evidence="3">
    <location>
        <position position="1"/>
    </location>
</feature>
<keyword evidence="1" id="KW-0328">Glycosyltransferase</keyword>
<keyword evidence="1" id="KW-0520">NAD</keyword>
<keyword evidence="1" id="KW-0808">Transferase</keyword>
<evidence type="ECO:0000313" key="4">
    <source>
        <dbReference type="Proteomes" id="UP000676336"/>
    </source>
</evidence>
<dbReference type="Proteomes" id="UP000676336">
    <property type="component" value="Unassembled WGS sequence"/>
</dbReference>
<dbReference type="PROSITE" id="PS51059">
    <property type="entry name" value="PARP_CATALYTIC"/>
    <property type="match status" value="1"/>
</dbReference>
<proteinExistence type="predicted"/>
<dbReference type="EC" id="2.4.2.-" evidence="1"/>
<dbReference type="SUPFAM" id="SSF56399">
    <property type="entry name" value="ADP-ribosylation"/>
    <property type="match status" value="1"/>
</dbReference>
<dbReference type="GO" id="GO:0005737">
    <property type="term" value="C:cytoplasm"/>
    <property type="evidence" value="ECO:0007669"/>
    <property type="project" value="TreeGrafter"/>
</dbReference>
<sequence>LVKNRRALTEKIDLCQLLRDMLTVNELTNWNTKAPIEAKYRALNCHIEIVDSSTPEFMNVAEHIQSSTDNGEKIVIHQIFSVAKQTDALNFRTSLSNQQQLFHGSKYANFLGILSRGLAMPKMVVEELGVVRTDIGCLGYGIYFSDSVSTSLKYTTASTTRPGRRLLCVCQVALGESANYYSFSPTITKPPDGFHSTHGVKRTEENRSMFSHFYRVSLPEFQQIFDENMKKNSCEQVAMNVVAIQ</sequence>
<evidence type="ECO:0000313" key="3">
    <source>
        <dbReference type="EMBL" id="CAF5189847.1"/>
    </source>
</evidence>
<organism evidence="3 4">
    <name type="scientific">Rotaria magnacalcarata</name>
    <dbReference type="NCBI Taxonomy" id="392030"/>
    <lineage>
        <taxon>Eukaryota</taxon>
        <taxon>Metazoa</taxon>
        <taxon>Spiralia</taxon>
        <taxon>Gnathifera</taxon>
        <taxon>Rotifera</taxon>
        <taxon>Eurotatoria</taxon>
        <taxon>Bdelloidea</taxon>
        <taxon>Philodinida</taxon>
        <taxon>Philodinidae</taxon>
        <taxon>Rotaria</taxon>
    </lineage>
</organism>
<evidence type="ECO:0000256" key="1">
    <source>
        <dbReference type="RuleBase" id="RU362114"/>
    </source>
</evidence>
<name>A0A8S3I0G3_9BILA</name>
<evidence type="ECO:0000259" key="2">
    <source>
        <dbReference type="PROSITE" id="PS51059"/>
    </source>
</evidence>
<dbReference type="Pfam" id="PF00644">
    <property type="entry name" value="PARP"/>
    <property type="match status" value="1"/>
</dbReference>
<dbReference type="PANTHER" id="PTHR46530:SF1">
    <property type="entry name" value="PROTEIN MONO-ADP-RIBOSYLTRANSFERASE PARP4"/>
    <property type="match status" value="1"/>
</dbReference>
<dbReference type="Gene3D" id="3.90.228.10">
    <property type="match status" value="1"/>
</dbReference>
<reference evidence="3" key="1">
    <citation type="submission" date="2021-02" db="EMBL/GenBank/DDBJ databases">
        <authorList>
            <person name="Nowell W R."/>
        </authorList>
    </citation>
    <scope>NUCLEOTIDE SEQUENCE</scope>
</reference>
<gene>
    <name evidence="3" type="ORF">SMN809_LOCUS71883</name>
</gene>
<dbReference type="AlphaFoldDB" id="A0A8S3I0G3"/>
<comment type="caution">
    <text evidence="3">The sequence shown here is derived from an EMBL/GenBank/DDBJ whole genome shotgun (WGS) entry which is preliminary data.</text>
</comment>
<dbReference type="EMBL" id="CAJOBI010324530">
    <property type="protein sequence ID" value="CAF5189847.1"/>
    <property type="molecule type" value="Genomic_DNA"/>
</dbReference>
<feature type="domain" description="PARP catalytic" evidence="2">
    <location>
        <begin position="34"/>
        <end position="245"/>
    </location>
</feature>